<name>A0A4Y2H1E5_ARAVE</name>
<dbReference type="Proteomes" id="UP000499080">
    <property type="component" value="Unassembled WGS sequence"/>
</dbReference>
<organism evidence="1 2">
    <name type="scientific">Araneus ventricosus</name>
    <name type="common">Orbweaver spider</name>
    <name type="synonym">Epeira ventricosa</name>
    <dbReference type="NCBI Taxonomy" id="182803"/>
    <lineage>
        <taxon>Eukaryota</taxon>
        <taxon>Metazoa</taxon>
        <taxon>Ecdysozoa</taxon>
        <taxon>Arthropoda</taxon>
        <taxon>Chelicerata</taxon>
        <taxon>Arachnida</taxon>
        <taxon>Araneae</taxon>
        <taxon>Araneomorphae</taxon>
        <taxon>Entelegynae</taxon>
        <taxon>Araneoidea</taxon>
        <taxon>Araneidae</taxon>
        <taxon>Araneus</taxon>
    </lineage>
</organism>
<protein>
    <submittedName>
        <fullName evidence="1">Uncharacterized protein</fullName>
    </submittedName>
</protein>
<reference evidence="1 2" key="1">
    <citation type="journal article" date="2019" name="Sci. Rep.">
        <title>Orb-weaving spider Araneus ventricosus genome elucidates the spidroin gene catalogue.</title>
        <authorList>
            <person name="Kono N."/>
            <person name="Nakamura H."/>
            <person name="Ohtoshi R."/>
            <person name="Moran D.A.P."/>
            <person name="Shinohara A."/>
            <person name="Yoshida Y."/>
            <person name="Fujiwara M."/>
            <person name="Mori M."/>
            <person name="Tomita M."/>
            <person name="Arakawa K."/>
        </authorList>
    </citation>
    <scope>NUCLEOTIDE SEQUENCE [LARGE SCALE GENOMIC DNA]</scope>
</reference>
<dbReference type="EMBL" id="BGPR01001656">
    <property type="protein sequence ID" value="GBM58915.1"/>
    <property type="molecule type" value="Genomic_DNA"/>
</dbReference>
<sequence length="106" mass="12474">MEVLNFIVKRDGHLKFEDESGQTQQNSEFSWRRGHFEDEKMTVLYFSGDAVKLVLPKPMTGSSSLGRSLYKGRFFYTLAYYTLIPVLPRTVSMTRVLRHCDLEYRR</sequence>
<comment type="caution">
    <text evidence="1">The sequence shown here is derived from an EMBL/GenBank/DDBJ whole genome shotgun (WGS) entry which is preliminary data.</text>
</comment>
<accession>A0A4Y2H1E5</accession>
<dbReference type="AlphaFoldDB" id="A0A4Y2H1E5"/>
<evidence type="ECO:0000313" key="2">
    <source>
        <dbReference type="Proteomes" id="UP000499080"/>
    </source>
</evidence>
<keyword evidence="2" id="KW-1185">Reference proteome</keyword>
<gene>
    <name evidence="1" type="ORF">AVEN_80715_1</name>
</gene>
<proteinExistence type="predicted"/>
<evidence type="ECO:0000313" key="1">
    <source>
        <dbReference type="EMBL" id="GBM58915.1"/>
    </source>
</evidence>